<dbReference type="InterPro" id="IPR044492">
    <property type="entry name" value="P_typ_ATPase_HD_dom"/>
</dbReference>
<evidence type="ECO:0000256" key="3">
    <source>
        <dbReference type="ARBA" id="ARBA00022692"/>
    </source>
</evidence>
<feature type="transmembrane region" description="Helical" evidence="10">
    <location>
        <begin position="403"/>
        <end position="429"/>
    </location>
</feature>
<dbReference type="GO" id="GO:0006883">
    <property type="term" value="P:intracellular sodium ion homeostasis"/>
    <property type="evidence" value="ECO:0007669"/>
    <property type="project" value="TreeGrafter"/>
</dbReference>
<dbReference type="SFLD" id="SFLDS00003">
    <property type="entry name" value="Haloacid_Dehalogenase"/>
    <property type="match status" value="1"/>
</dbReference>
<dbReference type="GO" id="GO:1990573">
    <property type="term" value="P:potassium ion import across plasma membrane"/>
    <property type="evidence" value="ECO:0007669"/>
    <property type="project" value="TreeGrafter"/>
</dbReference>
<dbReference type="InterPro" id="IPR023299">
    <property type="entry name" value="ATPase_P-typ_cyto_dom_N"/>
</dbReference>
<evidence type="ECO:0000256" key="1">
    <source>
        <dbReference type="ARBA" id="ARBA00004651"/>
    </source>
</evidence>
<dbReference type="PROSITE" id="PS00154">
    <property type="entry name" value="ATPASE_E1_E2"/>
    <property type="match status" value="1"/>
</dbReference>
<dbReference type="SMART" id="SM00831">
    <property type="entry name" value="Cation_ATPase_N"/>
    <property type="match status" value="1"/>
</dbReference>
<evidence type="ECO:0000256" key="7">
    <source>
        <dbReference type="ARBA" id="ARBA00022989"/>
    </source>
</evidence>
<protein>
    <submittedName>
        <fullName evidence="12">Ca2+ atpase</fullName>
    </submittedName>
</protein>
<dbReference type="GO" id="GO:0005886">
    <property type="term" value="C:plasma membrane"/>
    <property type="evidence" value="ECO:0007669"/>
    <property type="project" value="UniProtKB-SubCell"/>
</dbReference>
<feature type="transmembrane region" description="Helical" evidence="10">
    <location>
        <begin position="364"/>
        <end position="391"/>
    </location>
</feature>
<dbReference type="GO" id="GO:0030007">
    <property type="term" value="P:intracellular potassium ion homeostasis"/>
    <property type="evidence" value="ECO:0007669"/>
    <property type="project" value="TreeGrafter"/>
</dbReference>
<dbReference type="Gene3D" id="1.20.1110.10">
    <property type="entry name" value="Calcium-transporting ATPase, transmembrane domain"/>
    <property type="match status" value="1"/>
</dbReference>
<keyword evidence="5" id="KW-0067">ATP-binding</keyword>
<comment type="subcellular location">
    <subcellularLocation>
        <location evidence="1">Cell membrane</location>
        <topology evidence="1">Multi-pass membrane protein</topology>
    </subcellularLocation>
</comment>
<keyword evidence="8 10" id="KW-0472">Membrane</keyword>
<dbReference type="SUPFAM" id="SSF56784">
    <property type="entry name" value="HAD-like"/>
    <property type="match status" value="1"/>
</dbReference>
<dbReference type="GO" id="GO:0005524">
    <property type="term" value="F:ATP binding"/>
    <property type="evidence" value="ECO:0007669"/>
    <property type="project" value="UniProtKB-KW"/>
</dbReference>
<evidence type="ECO:0000256" key="9">
    <source>
        <dbReference type="SAM" id="MobiDB-lite"/>
    </source>
</evidence>
<dbReference type="InterPro" id="IPR001757">
    <property type="entry name" value="P_typ_ATPase"/>
</dbReference>
<dbReference type="Pfam" id="PF00122">
    <property type="entry name" value="E1-E2_ATPase"/>
    <property type="match status" value="1"/>
</dbReference>
<dbReference type="InterPro" id="IPR023298">
    <property type="entry name" value="ATPase_P-typ_TM_dom_sf"/>
</dbReference>
<keyword evidence="6" id="KW-1278">Translocase</keyword>
<dbReference type="GO" id="GO:1902600">
    <property type="term" value="P:proton transmembrane transport"/>
    <property type="evidence" value="ECO:0007669"/>
    <property type="project" value="TreeGrafter"/>
</dbReference>
<evidence type="ECO:0000313" key="13">
    <source>
        <dbReference type="Proteomes" id="UP000037122"/>
    </source>
</evidence>
<dbReference type="AlphaFoldDB" id="A0A0L0P061"/>
<feature type="transmembrane region" description="Helical" evidence="10">
    <location>
        <begin position="1003"/>
        <end position="1023"/>
    </location>
</feature>
<dbReference type="GO" id="GO:0016887">
    <property type="term" value="F:ATP hydrolysis activity"/>
    <property type="evidence" value="ECO:0007669"/>
    <property type="project" value="InterPro"/>
</dbReference>
<dbReference type="VEuPathDB" id="FungiDB:CJI96_0000048"/>
<feature type="transmembrane region" description="Helical" evidence="10">
    <location>
        <begin position="949"/>
        <end position="975"/>
    </location>
</feature>
<evidence type="ECO:0000256" key="5">
    <source>
        <dbReference type="ARBA" id="ARBA00022840"/>
    </source>
</evidence>
<feature type="compositionally biased region" description="Basic and acidic residues" evidence="9">
    <location>
        <begin position="29"/>
        <end position="41"/>
    </location>
</feature>
<dbReference type="Gene3D" id="3.40.50.1000">
    <property type="entry name" value="HAD superfamily/HAD-like"/>
    <property type="match status" value="1"/>
</dbReference>
<dbReference type="InterPro" id="IPR006068">
    <property type="entry name" value="ATPase_P-typ_cation-transptr_C"/>
</dbReference>
<dbReference type="VEuPathDB" id="FungiDB:CJJ07_000122"/>
<dbReference type="Pfam" id="PF13246">
    <property type="entry name" value="Cation_ATPase"/>
    <property type="match status" value="1"/>
</dbReference>
<evidence type="ECO:0000256" key="8">
    <source>
        <dbReference type="ARBA" id="ARBA00023136"/>
    </source>
</evidence>
<proteinExistence type="predicted"/>
<evidence type="ECO:0000256" key="4">
    <source>
        <dbReference type="ARBA" id="ARBA00022741"/>
    </source>
</evidence>
<evidence type="ECO:0000256" key="6">
    <source>
        <dbReference type="ARBA" id="ARBA00022967"/>
    </source>
</evidence>
<feature type="domain" description="Cation-transporting P-type ATPase N-terminal" evidence="11">
    <location>
        <begin position="118"/>
        <end position="191"/>
    </location>
</feature>
<sequence>MSDKKLNHMSSTVSLESSVVKDDDSDTSFSKDKPEDDRIRFAESERHDGISVPARAKRRLSFHSLGKGGDDDLFTIRERVQPDVVLPTIFKTISHEVDNTSEAKVELDPTASKFAGVTFHSDDPEKLFVDFDTDSTYGLSIAQLAARVKEFGYNVQSKPPSRLLKKIFMYFFGGFGILLMTGGILCIICWKPLGNPDPAVSNLILGIILLFVFLAQALFNFFQDFSSSRVMDSIHNMIPVETLVVREGNIEQVDSKLLVPGDIIKFGAGVKVPADVRIIEASADLAFDRSILTGESLATPATANSDPPRSNYLESNCIAMQGTFVVSGAGRGIVVATGDNTIFGTIAKLTSKPKKGLTPMQWEIIRFVMMTSSIIITLVILIVILWCAWLNKDHKGWLSVSGLIVDIVSVAVAFIPEGLPIALTTCLIITANQMRKSKILCKTLSTVETLGSVSVLCFDKTGTLTKNNMMVTDICKGLQNTPVYNTASEEADNETHDELTTHFLTICSLCNDTTVSKSGSLNGNATDKAVFAYADAIVPKWELEQKWSSRFKIAFNSKDKYMANLLDANSSYQLSEKSWSQIGITLPYGEEESYSLLTVKGAPDILLKNCSSYLHKESNDVSVKNLDSEALASIKKIQDQWSREGKRVIMVASKMVQPSTIDFNDRFKATDQLRSEISSDLTLVGLLGIEDPPRKDIDVVIRRLRDAGVKIVMITGDFELTGVSIAKQVGIVTGNIDEYQDVVAGAVKEYGSEDTSPIERAVSITGSDLNTLTDEEWARVIRYEELVFTRTTPEQKLLIIKQFQKHKHIIGMTGDGINDSPSLKQADIGISLIDASDIAKEASDIILMNNTGAEDELFNSIIDALEYGRLVFENLRKTIGYLLPAGTYAELWPVLMNVIFGMPQMLLSFLMIIICCITDCAGAIILAYEKSERNLLLKKPRSITQEKLVDWKLFLHSYFTIGTYYCFTSFLVGFINLKRHGYKFTDFSLSYGTYEDLPGVDKIINMSSSIYFVNLVIMQFFNLLAMRTRYLSVFQHSPLKNKYIFVVIPFAFAVTFIVNYIPAINTSLATAQVPVEYYFISLGFGAVVLVYDELRKWCNRRHPNGPLAKIAW</sequence>
<keyword evidence="2" id="KW-1003">Cell membrane</keyword>
<dbReference type="VEuPathDB" id="FungiDB:CJJ09_001902"/>
<dbReference type="PRINTS" id="PR00121">
    <property type="entry name" value="NAKATPASE"/>
</dbReference>
<feature type="transmembrane region" description="Helical" evidence="10">
    <location>
        <begin position="906"/>
        <end position="928"/>
    </location>
</feature>
<dbReference type="Pfam" id="PF00689">
    <property type="entry name" value="Cation_ATPase_C"/>
    <property type="match status" value="1"/>
</dbReference>
<dbReference type="PANTHER" id="PTHR43294">
    <property type="entry name" value="SODIUM/POTASSIUM-TRANSPORTING ATPASE SUBUNIT ALPHA"/>
    <property type="match status" value="1"/>
</dbReference>
<dbReference type="PRINTS" id="PR00119">
    <property type="entry name" value="CATATPASE"/>
</dbReference>
<feature type="transmembrane region" description="Helical" evidence="10">
    <location>
        <begin position="879"/>
        <end position="900"/>
    </location>
</feature>
<dbReference type="InterPro" id="IPR036412">
    <property type="entry name" value="HAD-like_sf"/>
</dbReference>
<dbReference type="GO" id="GO:0005391">
    <property type="term" value="F:P-type sodium:potassium-exchanging transporter activity"/>
    <property type="evidence" value="ECO:0007669"/>
    <property type="project" value="TreeGrafter"/>
</dbReference>
<dbReference type="SUPFAM" id="SSF81665">
    <property type="entry name" value="Calcium ATPase, transmembrane domain M"/>
    <property type="match status" value="1"/>
</dbReference>
<dbReference type="InterPro" id="IPR004014">
    <property type="entry name" value="ATPase_P-typ_cation-transptr_N"/>
</dbReference>
<dbReference type="SUPFAM" id="SSF81653">
    <property type="entry name" value="Calcium ATPase, transduction domain A"/>
    <property type="match status" value="1"/>
</dbReference>
<feature type="region of interest" description="Disordered" evidence="9">
    <location>
        <begin position="1"/>
        <end position="41"/>
    </location>
</feature>
<dbReference type="EMBL" id="LGST01000022">
    <property type="protein sequence ID" value="KND99658.1"/>
    <property type="molecule type" value="Genomic_DNA"/>
</dbReference>
<dbReference type="InterPro" id="IPR008250">
    <property type="entry name" value="ATPase_P-typ_transduc_dom_A_sf"/>
</dbReference>
<organism evidence="12 13">
    <name type="scientific">Candidozyma auris</name>
    <name type="common">Yeast</name>
    <name type="synonym">Candida auris</name>
    <dbReference type="NCBI Taxonomy" id="498019"/>
    <lineage>
        <taxon>Eukaryota</taxon>
        <taxon>Fungi</taxon>
        <taxon>Dikarya</taxon>
        <taxon>Ascomycota</taxon>
        <taxon>Saccharomycotina</taxon>
        <taxon>Pichiomycetes</taxon>
        <taxon>Metschnikowiaceae</taxon>
        <taxon>Candidozyma</taxon>
    </lineage>
</organism>
<feature type="transmembrane region" description="Helical" evidence="10">
    <location>
        <begin position="167"/>
        <end position="193"/>
    </location>
</feature>
<dbReference type="Gene3D" id="3.40.1110.10">
    <property type="entry name" value="Calcium-transporting ATPase, cytoplasmic domain N"/>
    <property type="match status" value="1"/>
</dbReference>
<dbReference type="VEuPathDB" id="FungiDB:CJI97_001729"/>
<feature type="transmembrane region" description="Helical" evidence="10">
    <location>
        <begin position="1075"/>
        <end position="1091"/>
    </location>
</feature>
<dbReference type="SUPFAM" id="SSF81660">
    <property type="entry name" value="Metal cation-transporting ATPase, ATP-binding domain N"/>
    <property type="match status" value="1"/>
</dbReference>
<dbReference type="GO" id="GO:0036376">
    <property type="term" value="P:sodium ion export across plasma membrane"/>
    <property type="evidence" value="ECO:0007669"/>
    <property type="project" value="TreeGrafter"/>
</dbReference>
<name>A0A0L0P061_CANAR</name>
<gene>
    <name evidence="12" type="ORF">QG37_03453</name>
</gene>
<dbReference type="NCBIfam" id="TIGR01494">
    <property type="entry name" value="ATPase_P-type"/>
    <property type="match status" value="2"/>
</dbReference>
<dbReference type="InterPro" id="IPR050510">
    <property type="entry name" value="Cation_transp_ATPase_P-type"/>
</dbReference>
<accession>A0A0L0P061</accession>
<dbReference type="SFLD" id="SFLDF00027">
    <property type="entry name" value="p-type_atpase"/>
    <property type="match status" value="1"/>
</dbReference>
<dbReference type="PANTHER" id="PTHR43294:SF21">
    <property type="entry name" value="CATION TRANSPORTING ATPASE"/>
    <property type="match status" value="1"/>
</dbReference>
<evidence type="ECO:0000256" key="2">
    <source>
        <dbReference type="ARBA" id="ARBA00022475"/>
    </source>
</evidence>
<dbReference type="Pfam" id="PF00690">
    <property type="entry name" value="Cation_ATPase_N"/>
    <property type="match status" value="1"/>
</dbReference>
<dbReference type="Gene3D" id="2.70.150.10">
    <property type="entry name" value="Calcium-transporting ATPase, cytoplasmic transduction domain A"/>
    <property type="match status" value="1"/>
</dbReference>
<keyword evidence="3 10" id="KW-0812">Transmembrane</keyword>
<evidence type="ECO:0000313" key="12">
    <source>
        <dbReference type="EMBL" id="KND99658.1"/>
    </source>
</evidence>
<comment type="caution">
    <text evidence="12">The sequence shown here is derived from an EMBL/GenBank/DDBJ whole genome shotgun (WGS) entry which is preliminary data.</text>
</comment>
<feature type="transmembrane region" description="Helical" evidence="10">
    <location>
        <begin position="199"/>
        <end position="222"/>
    </location>
</feature>
<dbReference type="InterPro" id="IPR059000">
    <property type="entry name" value="ATPase_P-type_domA"/>
</dbReference>
<dbReference type="VEuPathDB" id="FungiDB:QG37_03453"/>
<evidence type="ECO:0000256" key="10">
    <source>
        <dbReference type="SAM" id="Phobius"/>
    </source>
</evidence>
<feature type="transmembrane region" description="Helical" evidence="10">
    <location>
        <begin position="1043"/>
        <end position="1063"/>
    </location>
</feature>
<keyword evidence="4" id="KW-0547">Nucleotide-binding</keyword>
<evidence type="ECO:0000259" key="11">
    <source>
        <dbReference type="SMART" id="SM00831"/>
    </source>
</evidence>
<keyword evidence="7 10" id="KW-1133">Transmembrane helix</keyword>
<dbReference type="SFLD" id="SFLDG00002">
    <property type="entry name" value="C1.7:_P-type_atpase_like"/>
    <property type="match status" value="1"/>
</dbReference>
<reference evidence="13" key="1">
    <citation type="journal article" date="2015" name="BMC Genomics">
        <title>Draft genome of a commonly misdiagnosed multidrug resistant pathogen Candida auris.</title>
        <authorList>
            <person name="Chatterjee S."/>
            <person name="Alampalli S.V."/>
            <person name="Nageshan R.K."/>
            <person name="Chettiar S.T."/>
            <person name="Joshi S."/>
            <person name="Tatu U.S."/>
        </authorList>
    </citation>
    <scope>NUCLEOTIDE SEQUENCE [LARGE SCALE GENOMIC DNA]</scope>
    <source>
        <strain evidence="13">6684</strain>
    </source>
</reference>
<dbReference type="InterPro" id="IPR023214">
    <property type="entry name" value="HAD_sf"/>
</dbReference>
<dbReference type="Proteomes" id="UP000037122">
    <property type="component" value="Unassembled WGS sequence"/>
</dbReference>
<dbReference type="InterPro" id="IPR018303">
    <property type="entry name" value="ATPase_P-typ_P_site"/>
</dbReference>
<dbReference type="VEuPathDB" id="FungiDB:B9J08_001581"/>